<organism evidence="5 6">
    <name type="scientific">Panagrellus redivivus</name>
    <name type="common">Microworm</name>
    <dbReference type="NCBI Taxonomy" id="6233"/>
    <lineage>
        <taxon>Eukaryota</taxon>
        <taxon>Metazoa</taxon>
        <taxon>Ecdysozoa</taxon>
        <taxon>Nematoda</taxon>
        <taxon>Chromadorea</taxon>
        <taxon>Rhabditida</taxon>
        <taxon>Tylenchina</taxon>
        <taxon>Panagrolaimomorpha</taxon>
        <taxon>Panagrolaimoidea</taxon>
        <taxon>Panagrolaimidae</taxon>
        <taxon>Panagrellus</taxon>
    </lineage>
</organism>
<dbReference type="Pfam" id="PF00089">
    <property type="entry name" value="Trypsin"/>
    <property type="match status" value="1"/>
</dbReference>
<dbReference type="InterPro" id="IPR001254">
    <property type="entry name" value="Trypsin_dom"/>
</dbReference>
<accession>A0A7E4ZWT6</accession>
<reference evidence="6" key="2">
    <citation type="submission" date="2020-10" db="UniProtKB">
        <authorList>
            <consortium name="WormBaseParasite"/>
        </authorList>
    </citation>
    <scope>IDENTIFICATION</scope>
</reference>
<dbReference type="GO" id="GO:0004252">
    <property type="term" value="F:serine-type endopeptidase activity"/>
    <property type="evidence" value="ECO:0007669"/>
    <property type="project" value="InterPro"/>
</dbReference>
<feature type="chain" id="PRO_5028904102" evidence="3">
    <location>
        <begin position="24"/>
        <end position="268"/>
    </location>
</feature>
<proteinExistence type="inferred from homology"/>
<keyword evidence="1" id="KW-1015">Disulfide bond</keyword>
<dbReference type="InterPro" id="IPR043504">
    <property type="entry name" value="Peptidase_S1_PA_chymotrypsin"/>
</dbReference>
<dbReference type="SUPFAM" id="SSF50494">
    <property type="entry name" value="Trypsin-like serine proteases"/>
    <property type="match status" value="1"/>
</dbReference>
<dbReference type="InterPro" id="IPR018114">
    <property type="entry name" value="TRYPSIN_HIS"/>
</dbReference>
<dbReference type="InterPro" id="IPR009003">
    <property type="entry name" value="Peptidase_S1_PA"/>
</dbReference>
<dbReference type="Gene3D" id="2.40.10.10">
    <property type="entry name" value="Trypsin-like serine proteases"/>
    <property type="match status" value="2"/>
</dbReference>
<evidence type="ECO:0000256" key="1">
    <source>
        <dbReference type="ARBA" id="ARBA00023157"/>
    </source>
</evidence>
<dbReference type="SMART" id="SM00020">
    <property type="entry name" value="Tryp_SPc"/>
    <property type="match status" value="1"/>
</dbReference>
<sequence>MTRCLIFIFLGVCVISIIAQADAGAHEFPYLAAIFSKVNGTVSLYCSASIVHPSYLLTAAHCLDTPIDHVRVGNTDFKYGIRYEVATVYKHEDYIGEKNLFKDDIALVEIKNAILSANGVSTIHLSTKRPEYDEIGNISVVGYGFMPVKLKHPSHKGPIHVDDFHKDLPPKAQNAILHEKHTQIACGTKYPIQQICFSQIYLGSIIQRDNGGPLIFSDGEKHHQIGISSSNSYNVWTRSKVEITTIFTRIRAYCDWIAQKTNNKVNCD</sequence>
<evidence type="ECO:0000313" key="6">
    <source>
        <dbReference type="WBParaSite" id="Pan_g22394.t1"/>
    </source>
</evidence>
<protein>
    <submittedName>
        <fullName evidence="6">Peptidase S1 domain-containing protein</fullName>
    </submittedName>
</protein>
<dbReference type="PRINTS" id="PR00722">
    <property type="entry name" value="CHYMOTRYPSIN"/>
</dbReference>
<evidence type="ECO:0000313" key="5">
    <source>
        <dbReference type="Proteomes" id="UP000492821"/>
    </source>
</evidence>
<reference evidence="5" key="1">
    <citation type="journal article" date="2013" name="Genetics">
        <title>The draft genome and transcriptome of Panagrellus redivivus are shaped by the harsh demands of a free-living lifestyle.</title>
        <authorList>
            <person name="Srinivasan J."/>
            <person name="Dillman A.R."/>
            <person name="Macchietto M.G."/>
            <person name="Heikkinen L."/>
            <person name="Lakso M."/>
            <person name="Fracchia K.M."/>
            <person name="Antoshechkin I."/>
            <person name="Mortazavi A."/>
            <person name="Wong G."/>
            <person name="Sternberg P.W."/>
        </authorList>
    </citation>
    <scope>NUCLEOTIDE SEQUENCE [LARGE SCALE GENOMIC DNA]</scope>
    <source>
        <strain evidence="5">MT8872</strain>
    </source>
</reference>
<dbReference type="InterPro" id="IPR001314">
    <property type="entry name" value="Peptidase_S1A"/>
</dbReference>
<feature type="domain" description="Peptidase S1" evidence="4">
    <location>
        <begin position="17"/>
        <end position="262"/>
    </location>
</feature>
<evidence type="ECO:0000259" key="4">
    <source>
        <dbReference type="PROSITE" id="PS50240"/>
    </source>
</evidence>
<keyword evidence="3" id="KW-0732">Signal</keyword>
<dbReference type="WBParaSite" id="Pan_g22394.t1">
    <property type="protein sequence ID" value="Pan_g22394.t1"/>
    <property type="gene ID" value="Pan_g22394"/>
</dbReference>
<dbReference type="PROSITE" id="PS00134">
    <property type="entry name" value="TRYPSIN_HIS"/>
    <property type="match status" value="1"/>
</dbReference>
<dbReference type="GO" id="GO:0006508">
    <property type="term" value="P:proteolysis"/>
    <property type="evidence" value="ECO:0007669"/>
    <property type="project" value="InterPro"/>
</dbReference>
<evidence type="ECO:0000256" key="2">
    <source>
        <dbReference type="ARBA" id="ARBA00024195"/>
    </source>
</evidence>
<dbReference type="Proteomes" id="UP000492821">
    <property type="component" value="Unassembled WGS sequence"/>
</dbReference>
<evidence type="ECO:0000256" key="3">
    <source>
        <dbReference type="SAM" id="SignalP"/>
    </source>
</evidence>
<comment type="similarity">
    <text evidence="2">Belongs to the peptidase S1 family. CLIP subfamily.</text>
</comment>
<dbReference type="AlphaFoldDB" id="A0A7E4ZWT6"/>
<name>A0A7E4ZWT6_PANRE</name>
<dbReference type="PROSITE" id="PS50240">
    <property type="entry name" value="TRYPSIN_DOM"/>
    <property type="match status" value="1"/>
</dbReference>
<dbReference type="InterPro" id="IPR051487">
    <property type="entry name" value="Ser/Thr_Proteases_Immune/Dev"/>
</dbReference>
<feature type="signal peptide" evidence="3">
    <location>
        <begin position="1"/>
        <end position="23"/>
    </location>
</feature>
<dbReference type="PANTHER" id="PTHR24256">
    <property type="entry name" value="TRYPTASE-RELATED"/>
    <property type="match status" value="1"/>
</dbReference>
<keyword evidence="5" id="KW-1185">Reference proteome</keyword>